<keyword evidence="1" id="KW-0732">Signal</keyword>
<protein>
    <submittedName>
        <fullName evidence="2">DUF1194 domain-containing protein</fullName>
    </submittedName>
</protein>
<sequence length="262" mass="28894">MRCLLILFLTLWAPMVPAQTNEVDLELLLLVDVSRSMSPRELEIQRRGYAEALSDPEVIDAILNGLTGRIALSYVEWAGADSIRPVVDWTIIDSAADARAFAGAIDATFRNSMRRTSISGALGYGINTLNENDIDGLRRVIDISGDGPNNHGGDVRIARDRAVAAGIVVNGLPLMTRDGIGTRWHLENLDDYYRACVIGGPGAFVLPVLSWVEFAPAIKRKLILEIAGDTPRLWQAQAILPDAYDCLIGEKIWRRNRVYELP</sequence>
<proteinExistence type="predicted"/>
<evidence type="ECO:0000256" key="1">
    <source>
        <dbReference type="SAM" id="SignalP"/>
    </source>
</evidence>
<gene>
    <name evidence="2" type="ORF">ILP92_05715</name>
</gene>
<organism evidence="2 3">
    <name type="scientific">Palleronia pontilimi</name>
    <dbReference type="NCBI Taxonomy" id="1964209"/>
    <lineage>
        <taxon>Bacteria</taxon>
        <taxon>Pseudomonadati</taxon>
        <taxon>Pseudomonadota</taxon>
        <taxon>Alphaproteobacteria</taxon>
        <taxon>Rhodobacterales</taxon>
        <taxon>Roseobacteraceae</taxon>
        <taxon>Palleronia</taxon>
    </lineage>
</organism>
<dbReference type="Gene3D" id="3.40.50.410">
    <property type="entry name" value="von Willebrand factor, type A domain"/>
    <property type="match status" value="1"/>
</dbReference>
<reference evidence="2" key="1">
    <citation type="submission" date="2020-12" db="EMBL/GenBank/DDBJ databases">
        <title>Bacterial taxonomy.</title>
        <authorList>
            <person name="Pan X."/>
        </authorList>
    </citation>
    <scope>NUCLEOTIDE SEQUENCE</scope>
    <source>
        <strain evidence="2">KCTC 52957</strain>
    </source>
</reference>
<name>A0A934MC84_9RHOB</name>
<dbReference type="RefSeq" id="WP_198915413.1">
    <property type="nucleotide sequence ID" value="NZ_JAEKPD010000005.1"/>
</dbReference>
<comment type="caution">
    <text evidence="2">The sequence shown here is derived from an EMBL/GenBank/DDBJ whole genome shotgun (WGS) entry which is preliminary data.</text>
</comment>
<dbReference type="InterPro" id="IPR010607">
    <property type="entry name" value="DUF1194"/>
</dbReference>
<feature type="chain" id="PRO_5037048866" evidence="1">
    <location>
        <begin position="19"/>
        <end position="262"/>
    </location>
</feature>
<dbReference type="InterPro" id="IPR036465">
    <property type="entry name" value="vWFA_dom_sf"/>
</dbReference>
<dbReference type="Pfam" id="PF06707">
    <property type="entry name" value="DUF1194"/>
    <property type="match status" value="1"/>
</dbReference>
<dbReference type="EMBL" id="JAEKPD010000005">
    <property type="protein sequence ID" value="MBJ3762240.1"/>
    <property type="molecule type" value="Genomic_DNA"/>
</dbReference>
<evidence type="ECO:0000313" key="3">
    <source>
        <dbReference type="Proteomes" id="UP000642488"/>
    </source>
</evidence>
<keyword evidence="3" id="KW-1185">Reference proteome</keyword>
<evidence type="ECO:0000313" key="2">
    <source>
        <dbReference type="EMBL" id="MBJ3762240.1"/>
    </source>
</evidence>
<dbReference type="SUPFAM" id="SSF53300">
    <property type="entry name" value="vWA-like"/>
    <property type="match status" value="1"/>
</dbReference>
<dbReference type="AlphaFoldDB" id="A0A934MC84"/>
<dbReference type="Proteomes" id="UP000642488">
    <property type="component" value="Unassembled WGS sequence"/>
</dbReference>
<feature type="signal peptide" evidence="1">
    <location>
        <begin position="1"/>
        <end position="18"/>
    </location>
</feature>
<accession>A0A934MC84</accession>